<name>A0ABQ7GMI3_DUNSA</name>
<evidence type="ECO:0000313" key="3">
    <source>
        <dbReference type="EMBL" id="KAF5835820.1"/>
    </source>
</evidence>
<feature type="compositionally biased region" description="Low complexity" evidence="2">
    <location>
        <begin position="445"/>
        <end position="464"/>
    </location>
</feature>
<protein>
    <submittedName>
        <fullName evidence="3">Uncharacterized protein</fullName>
    </submittedName>
</protein>
<feature type="coiled-coil region" evidence="1">
    <location>
        <begin position="181"/>
        <end position="215"/>
    </location>
</feature>
<accession>A0ABQ7GMI3</accession>
<keyword evidence="4" id="KW-1185">Reference proteome</keyword>
<evidence type="ECO:0000256" key="2">
    <source>
        <dbReference type="SAM" id="MobiDB-lite"/>
    </source>
</evidence>
<feature type="region of interest" description="Disordered" evidence="2">
    <location>
        <begin position="401"/>
        <end position="499"/>
    </location>
</feature>
<dbReference type="Proteomes" id="UP000815325">
    <property type="component" value="Unassembled WGS sequence"/>
</dbReference>
<proteinExistence type="predicted"/>
<comment type="caution">
    <text evidence="3">The sequence shown here is derived from an EMBL/GenBank/DDBJ whole genome shotgun (WGS) entry which is preliminary data.</text>
</comment>
<feature type="compositionally biased region" description="Low complexity" evidence="2">
    <location>
        <begin position="476"/>
        <end position="488"/>
    </location>
</feature>
<organism evidence="3 4">
    <name type="scientific">Dunaliella salina</name>
    <name type="common">Green alga</name>
    <name type="synonym">Protococcus salinus</name>
    <dbReference type="NCBI Taxonomy" id="3046"/>
    <lineage>
        <taxon>Eukaryota</taxon>
        <taxon>Viridiplantae</taxon>
        <taxon>Chlorophyta</taxon>
        <taxon>core chlorophytes</taxon>
        <taxon>Chlorophyceae</taxon>
        <taxon>CS clade</taxon>
        <taxon>Chlamydomonadales</taxon>
        <taxon>Dunaliellaceae</taxon>
        <taxon>Dunaliella</taxon>
    </lineage>
</organism>
<feature type="compositionally biased region" description="Pro residues" evidence="2">
    <location>
        <begin position="425"/>
        <end position="436"/>
    </location>
</feature>
<dbReference type="EMBL" id="MU069687">
    <property type="protein sequence ID" value="KAF5835820.1"/>
    <property type="molecule type" value="Genomic_DNA"/>
</dbReference>
<feature type="region of interest" description="Disordered" evidence="2">
    <location>
        <begin position="1"/>
        <end position="37"/>
    </location>
</feature>
<sequence length="499" mass="55059">MFKLPLLQPHLTGTQNGTANQNGTDGGGKTSGTATPTKIGYGALPSHTWPLKEASTGLDFYGGSAEVKDWAAQGRDITSEVTCSEKYKSLALHAEVKLAEALERCTRLCPDAYNSDGEEKPNKLKTAVCCQLLGEFAELCGPFGSALKTIRDELVQSIYSPLYVSDRGLLVFDQIPWFKVAERLEGEKEMMLEERRRFQEMLDQQQAMIGRIEEQVSIYQHATSSAQQELLLLRGRVEALSKSEDSARLEAKTGREELKRARKEWLKMKDDLDGEREAHKQTKARADNDISALQQHMRVLSGLVQQAERTAQEAQHSLTGWVPPDEVEGIQAKAKQLGKELSSTKAKLQQAEEKLKAQAEAMGTMTPRPSWKAFDAFGIHESKEKSTQVFLNTKLMSMEKKRGADYEGSPAAPTTSKRPRGQANAPPPPTTPPAPAPQHRTSSRLQQQAPTTPLALAPRTAPAAHSHNATSPSTPAPQQQQAPAAGAQNWRQHRRQHHR</sequence>
<feature type="compositionally biased region" description="Polar residues" evidence="2">
    <location>
        <begin position="11"/>
        <end position="23"/>
    </location>
</feature>
<evidence type="ECO:0000313" key="4">
    <source>
        <dbReference type="Proteomes" id="UP000815325"/>
    </source>
</evidence>
<evidence type="ECO:0000256" key="1">
    <source>
        <dbReference type="SAM" id="Coils"/>
    </source>
</evidence>
<keyword evidence="1" id="KW-0175">Coiled coil</keyword>
<feature type="coiled-coil region" evidence="1">
    <location>
        <begin position="244"/>
        <end position="296"/>
    </location>
</feature>
<gene>
    <name evidence="3" type="ORF">DUNSADRAFT_6854</name>
</gene>
<feature type="coiled-coil region" evidence="1">
    <location>
        <begin position="334"/>
        <end position="361"/>
    </location>
</feature>
<reference evidence="3" key="1">
    <citation type="submission" date="2017-08" db="EMBL/GenBank/DDBJ databases">
        <authorList>
            <person name="Polle J.E."/>
            <person name="Barry K."/>
            <person name="Cushman J."/>
            <person name="Schmutz J."/>
            <person name="Tran D."/>
            <person name="Hathwaick L.T."/>
            <person name="Yim W.C."/>
            <person name="Jenkins J."/>
            <person name="Mckie-Krisberg Z.M."/>
            <person name="Prochnik S."/>
            <person name="Lindquist E."/>
            <person name="Dockter R.B."/>
            <person name="Adam C."/>
            <person name="Molina H."/>
            <person name="Bunkerborg J."/>
            <person name="Jin E."/>
            <person name="Buchheim M."/>
            <person name="Magnuson J."/>
        </authorList>
    </citation>
    <scope>NUCLEOTIDE SEQUENCE</scope>
    <source>
        <strain evidence="3">CCAP 19/18</strain>
    </source>
</reference>